<reference evidence="2" key="1">
    <citation type="submission" date="2022-11" db="UniProtKB">
        <authorList>
            <consortium name="WormBaseParasite"/>
        </authorList>
    </citation>
    <scope>IDENTIFICATION</scope>
</reference>
<name>A0AC35G513_9BILA</name>
<protein>
    <submittedName>
        <fullName evidence="2">C6 domain-containing protein</fullName>
    </submittedName>
</protein>
<dbReference type="Proteomes" id="UP000887580">
    <property type="component" value="Unplaced"/>
</dbReference>
<proteinExistence type="predicted"/>
<organism evidence="1 2">
    <name type="scientific">Panagrolaimus sp. PS1159</name>
    <dbReference type="NCBI Taxonomy" id="55785"/>
    <lineage>
        <taxon>Eukaryota</taxon>
        <taxon>Metazoa</taxon>
        <taxon>Ecdysozoa</taxon>
        <taxon>Nematoda</taxon>
        <taxon>Chromadorea</taxon>
        <taxon>Rhabditida</taxon>
        <taxon>Tylenchina</taxon>
        <taxon>Panagrolaimomorpha</taxon>
        <taxon>Panagrolaimoidea</taxon>
        <taxon>Panagrolaimidae</taxon>
        <taxon>Panagrolaimus</taxon>
    </lineage>
</organism>
<sequence>MAYSCLLVLIVVISFQLIQFSYAACKNTPTTTTIAPPLACSTCFDLPLVPPPYAANTMNSAGQVTTAINAQGCKVYTVTCFAYSNKFIVMGANNQFIQLSAASPGQKTATLTCNTRGLIEGKNYNTNAQLIVQNVYCARAT</sequence>
<dbReference type="WBParaSite" id="PS1159_v2.g24109.t1">
    <property type="protein sequence ID" value="PS1159_v2.g24109.t1"/>
    <property type="gene ID" value="PS1159_v2.g24109"/>
</dbReference>
<evidence type="ECO:0000313" key="1">
    <source>
        <dbReference type="Proteomes" id="UP000887580"/>
    </source>
</evidence>
<evidence type="ECO:0000313" key="2">
    <source>
        <dbReference type="WBParaSite" id="PS1159_v2.g24109.t1"/>
    </source>
</evidence>
<accession>A0AC35G513</accession>